<dbReference type="EMBL" id="CM055112">
    <property type="protein sequence ID" value="KAJ7517999.1"/>
    <property type="molecule type" value="Genomic_DNA"/>
</dbReference>
<evidence type="ECO:0000313" key="1">
    <source>
        <dbReference type="EMBL" id="KAJ7517999.1"/>
    </source>
</evidence>
<name>A0ACC2AKB0_DIPCM</name>
<accession>A0ACC2AKB0</accession>
<keyword evidence="2" id="KW-1185">Reference proteome</keyword>
<reference evidence="2" key="1">
    <citation type="journal article" date="2024" name="Proc. Natl. Acad. Sci. U.S.A.">
        <title>Extraordinary preservation of gene collinearity over three hundred million years revealed in homosporous lycophytes.</title>
        <authorList>
            <person name="Li C."/>
            <person name="Wickell D."/>
            <person name="Kuo L.Y."/>
            <person name="Chen X."/>
            <person name="Nie B."/>
            <person name="Liao X."/>
            <person name="Peng D."/>
            <person name="Ji J."/>
            <person name="Jenkins J."/>
            <person name="Williams M."/>
            <person name="Shu S."/>
            <person name="Plott C."/>
            <person name="Barry K."/>
            <person name="Rajasekar S."/>
            <person name="Grimwood J."/>
            <person name="Han X."/>
            <person name="Sun S."/>
            <person name="Hou Z."/>
            <person name="He W."/>
            <person name="Dai G."/>
            <person name="Sun C."/>
            <person name="Schmutz J."/>
            <person name="Leebens-Mack J.H."/>
            <person name="Li F.W."/>
            <person name="Wang L."/>
        </authorList>
    </citation>
    <scope>NUCLEOTIDE SEQUENCE [LARGE SCALE GENOMIC DNA]</scope>
    <source>
        <strain evidence="2">cv. PW_Plant_1</strain>
    </source>
</reference>
<sequence length="82" mass="9404">MPFPGQIYTFLVLPPLLLLPSLLLLLRAVQCELGSQYFVTTELRPLKLHHLSTIAPFHSLIPFRSRFSIEILGKVVYDRSKI</sequence>
<organism evidence="1 2">
    <name type="scientific">Diphasiastrum complanatum</name>
    <name type="common">Issler's clubmoss</name>
    <name type="synonym">Lycopodium complanatum</name>
    <dbReference type="NCBI Taxonomy" id="34168"/>
    <lineage>
        <taxon>Eukaryota</taxon>
        <taxon>Viridiplantae</taxon>
        <taxon>Streptophyta</taxon>
        <taxon>Embryophyta</taxon>
        <taxon>Tracheophyta</taxon>
        <taxon>Lycopodiopsida</taxon>
        <taxon>Lycopodiales</taxon>
        <taxon>Lycopodiaceae</taxon>
        <taxon>Lycopodioideae</taxon>
        <taxon>Diphasiastrum</taxon>
    </lineage>
</organism>
<evidence type="ECO:0000313" key="2">
    <source>
        <dbReference type="Proteomes" id="UP001162992"/>
    </source>
</evidence>
<proteinExistence type="predicted"/>
<dbReference type="Proteomes" id="UP001162992">
    <property type="component" value="Chromosome 21"/>
</dbReference>
<gene>
    <name evidence="1" type="ORF">O6H91_21G049700</name>
</gene>
<protein>
    <submittedName>
        <fullName evidence="1">Uncharacterized protein</fullName>
    </submittedName>
</protein>
<comment type="caution">
    <text evidence="1">The sequence shown here is derived from an EMBL/GenBank/DDBJ whole genome shotgun (WGS) entry which is preliminary data.</text>
</comment>